<dbReference type="OrthoDB" id="743494at2759"/>
<evidence type="ECO:0000259" key="2">
    <source>
        <dbReference type="Pfam" id="PF03478"/>
    </source>
</evidence>
<dbReference type="PANTHER" id="PTHR36901:SF1">
    <property type="entry name" value="F-BOX DOMAIN CONTAINING PROTEIN, EXPRESSED"/>
    <property type="match status" value="1"/>
</dbReference>
<evidence type="ECO:0000259" key="1">
    <source>
        <dbReference type="Pfam" id="PF00646"/>
    </source>
</evidence>
<evidence type="ECO:0000313" key="3">
    <source>
        <dbReference type="EMBL" id="KAF3322084.1"/>
    </source>
</evidence>
<organism evidence="3 4">
    <name type="scientific">Carex littledalei</name>
    <dbReference type="NCBI Taxonomy" id="544730"/>
    <lineage>
        <taxon>Eukaryota</taxon>
        <taxon>Viridiplantae</taxon>
        <taxon>Streptophyta</taxon>
        <taxon>Embryophyta</taxon>
        <taxon>Tracheophyta</taxon>
        <taxon>Spermatophyta</taxon>
        <taxon>Magnoliopsida</taxon>
        <taxon>Liliopsida</taxon>
        <taxon>Poales</taxon>
        <taxon>Cyperaceae</taxon>
        <taxon>Cyperoideae</taxon>
        <taxon>Cariceae</taxon>
        <taxon>Carex</taxon>
        <taxon>Carex subgen. Euthyceras</taxon>
    </lineage>
</organism>
<dbReference type="InterPro" id="IPR036047">
    <property type="entry name" value="F-box-like_dom_sf"/>
</dbReference>
<sequence>MAGTLPVARTHDWSGLPSELLQIIARKLPDISDFVNFRAVCTTWRSSALVSNPPPQLPWFLQRRYSLQGDLSFYSLFSGKIHTVPSPNSSGNWLKGPAHDYILLYNATSYEISLLNPLTDRKVVLPFLDIAGPCPVRIGPDPIHSEECVVLSGNSSDFKTGILALYQPVERDWVVIEECSLHNRDAYYNGMYFVNEETGATKVINVVTRKVVHIVLPPPEDDNDCHHSPRGMTYLVQSAGDILRVFLHDDELLQVKDSHFHIHRLDLASENGGKPCWVKISSIGDQILFLDQDSGFSLSCKDFSGFRGNSIYFLKLQSQDIYEPPFYFLCRYDIEQARTELLACPLSNGGTWIVPSLR</sequence>
<dbReference type="EMBL" id="SWLB01000025">
    <property type="protein sequence ID" value="KAF3322084.1"/>
    <property type="molecule type" value="Genomic_DNA"/>
</dbReference>
<dbReference type="Pfam" id="PF03478">
    <property type="entry name" value="Beta-prop_KIB1-4"/>
    <property type="match status" value="1"/>
</dbReference>
<dbReference type="Pfam" id="PF00646">
    <property type="entry name" value="F-box"/>
    <property type="match status" value="1"/>
</dbReference>
<evidence type="ECO:0000313" key="4">
    <source>
        <dbReference type="Proteomes" id="UP000623129"/>
    </source>
</evidence>
<keyword evidence="4" id="KW-1185">Reference proteome</keyword>
<dbReference type="Gene3D" id="1.20.1280.50">
    <property type="match status" value="1"/>
</dbReference>
<accession>A0A833QNP6</accession>
<comment type="caution">
    <text evidence="3">The sequence shown here is derived from an EMBL/GenBank/DDBJ whole genome shotgun (WGS) entry which is preliminary data.</text>
</comment>
<reference evidence="3" key="1">
    <citation type="submission" date="2020-01" db="EMBL/GenBank/DDBJ databases">
        <title>Genome sequence of Kobresia littledalei, the first chromosome-level genome in the family Cyperaceae.</title>
        <authorList>
            <person name="Qu G."/>
        </authorList>
    </citation>
    <scope>NUCLEOTIDE SEQUENCE</scope>
    <source>
        <strain evidence="3">C.B.Clarke</strain>
        <tissue evidence="3">Leaf</tissue>
    </source>
</reference>
<protein>
    <submittedName>
        <fullName evidence="3">F-box protein SKIP23</fullName>
    </submittedName>
</protein>
<proteinExistence type="predicted"/>
<gene>
    <name evidence="3" type="ORF">FCM35_KLT13225</name>
</gene>
<feature type="domain" description="F-box" evidence="1">
    <location>
        <begin position="13"/>
        <end position="47"/>
    </location>
</feature>
<dbReference type="AlphaFoldDB" id="A0A833QNP6"/>
<dbReference type="InterPro" id="IPR005174">
    <property type="entry name" value="KIB1-4_b-propeller"/>
</dbReference>
<feature type="domain" description="KIB1-4 beta-propeller" evidence="2">
    <location>
        <begin position="73"/>
        <end position="320"/>
    </location>
</feature>
<dbReference type="SUPFAM" id="SSF81383">
    <property type="entry name" value="F-box domain"/>
    <property type="match status" value="1"/>
</dbReference>
<dbReference type="PANTHER" id="PTHR36901">
    <property type="entry name" value="F-BOX DOMAIN CONTAINING PROTEIN, EXPRESSED-RELATED"/>
    <property type="match status" value="1"/>
</dbReference>
<dbReference type="Proteomes" id="UP000623129">
    <property type="component" value="Unassembled WGS sequence"/>
</dbReference>
<dbReference type="InterPro" id="IPR001810">
    <property type="entry name" value="F-box_dom"/>
</dbReference>
<name>A0A833QNP6_9POAL</name>